<sequence length="126" mass="14298">MAKMAEFRTAMDGMMATVESTKAAYQKINQDLADAEGNIAALTNRLDDALNTQAITSTVLQKANKEKKELQLSSQSEISAHRTDLEASVKVRSMLKRRMSTCWPKRRCLRRSWQAQRLNLLVLGRR</sequence>
<gene>
    <name evidence="2" type="ORF">Adt_18153</name>
</gene>
<name>A0ABD1TJ29_9LAMI</name>
<feature type="coiled-coil region" evidence="1">
    <location>
        <begin position="18"/>
        <end position="52"/>
    </location>
</feature>
<evidence type="ECO:0000256" key="1">
    <source>
        <dbReference type="SAM" id="Coils"/>
    </source>
</evidence>
<accession>A0ABD1TJ29</accession>
<comment type="caution">
    <text evidence="2">The sequence shown here is derived from an EMBL/GenBank/DDBJ whole genome shotgun (WGS) entry which is preliminary data.</text>
</comment>
<keyword evidence="3" id="KW-1185">Reference proteome</keyword>
<organism evidence="2 3">
    <name type="scientific">Abeliophyllum distichum</name>
    <dbReference type="NCBI Taxonomy" id="126358"/>
    <lineage>
        <taxon>Eukaryota</taxon>
        <taxon>Viridiplantae</taxon>
        <taxon>Streptophyta</taxon>
        <taxon>Embryophyta</taxon>
        <taxon>Tracheophyta</taxon>
        <taxon>Spermatophyta</taxon>
        <taxon>Magnoliopsida</taxon>
        <taxon>eudicotyledons</taxon>
        <taxon>Gunneridae</taxon>
        <taxon>Pentapetalae</taxon>
        <taxon>asterids</taxon>
        <taxon>lamiids</taxon>
        <taxon>Lamiales</taxon>
        <taxon>Oleaceae</taxon>
        <taxon>Forsythieae</taxon>
        <taxon>Abeliophyllum</taxon>
    </lineage>
</organism>
<keyword evidence="1" id="KW-0175">Coiled coil</keyword>
<protein>
    <submittedName>
        <fullName evidence="2">Uncharacterized protein</fullName>
    </submittedName>
</protein>
<proteinExistence type="predicted"/>
<dbReference type="Proteomes" id="UP001604336">
    <property type="component" value="Unassembled WGS sequence"/>
</dbReference>
<dbReference type="AlphaFoldDB" id="A0ABD1TJ29"/>
<evidence type="ECO:0000313" key="2">
    <source>
        <dbReference type="EMBL" id="KAL2512553.1"/>
    </source>
</evidence>
<reference evidence="3" key="1">
    <citation type="submission" date="2024-07" db="EMBL/GenBank/DDBJ databases">
        <title>Two chromosome-level genome assemblies of Korean endemic species Abeliophyllum distichum and Forsythia ovata (Oleaceae).</title>
        <authorList>
            <person name="Jang H."/>
        </authorList>
    </citation>
    <scope>NUCLEOTIDE SEQUENCE [LARGE SCALE GENOMIC DNA]</scope>
</reference>
<dbReference type="EMBL" id="JBFOLK010000005">
    <property type="protein sequence ID" value="KAL2512553.1"/>
    <property type="molecule type" value="Genomic_DNA"/>
</dbReference>
<evidence type="ECO:0000313" key="3">
    <source>
        <dbReference type="Proteomes" id="UP001604336"/>
    </source>
</evidence>